<evidence type="ECO:0008006" key="3">
    <source>
        <dbReference type="Google" id="ProtNLM"/>
    </source>
</evidence>
<dbReference type="PANTHER" id="PTHR43036">
    <property type="entry name" value="OSJNBB0011N17.9 PROTEIN"/>
    <property type="match status" value="1"/>
</dbReference>
<dbReference type="EMBL" id="PGGS01000167">
    <property type="protein sequence ID" value="PNH07679.1"/>
    <property type="molecule type" value="Genomic_DNA"/>
</dbReference>
<keyword evidence="2" id="KW-1185">Reference proteome</keyword>
<proteinExistence type="predicted"/>
<name>A0A2J8A580_9CHLO</name>
<gene>
    <name evidence="1" type="ORF">TSOC_005811</name>
</gene>
<reference evidence="1 2" key="1">
    <citation type="journal article" date="2017" name="Mol. Biol. Evol.">
        <title>The 4-celled Tetrabaena socialis nuclear genome reveals the essential components for genetic control of cell number at the origin of multicellularity in the volvocine lineage.</title>
        <authorList>
            <person name="Featherston J."/>
            <person name="Arakaki Y."/>
            <person name="Hanschen E.R."/>
            <person name="Ferris P.J."/>
            <person name="Michod R.E."/>
            <person name="Olson B.J.S.C."/>
            <person name="Nozaki H."/>
            <person name="Durand P.M."/>
        </authorList>
    </citation>
    <scope>NUCLEOTIDE SEQUENCE [LARGE SCALE GENOMIC DNA]</scope>
    <source>
        <strain evidence="1 2">NIES-571</strain>
    </source>
</reference>
<dbReference type="PANTHER" id="PTHR43036:SF1">
    <property type="entry name" value="S-ADENOSYL-L-METHIONINE-DEPENDENT METHYLTRANSFERASES SUPERFAMILY PROTEIN"/>
    <property type="match status" value="1"/>
</dbReference>
<protein>
    <recommendedName>
        <fullName evidence="3">Methyltransferase type 11 domain-containing protein</fullName>
    </recommendedName>
</protein>
<sequence>MVPAAWPFRPENFLRYDESPDTLFYDQPRFVTHIDDKAIAALTKFYGEVFPASGGQATAVLDICSSWVSHYPPGYTAGRVAGLGMNEAELARNPQLTEFSVKDLNVDGKLPYADNSFDVITNCVSVDYLNKPLEAMFGGRSDPMYVVYASKAA</sequence>
<accession>A0A2J8A580</accession>
<dbReference type="AlphaFoldDB" id="A0A2J8A580"/>
<evidence type="ECO:0000313" key="2">
    <source>
        <dbReference type="Proteomes" id="UP000236333"/>
    </source>
</evidence>
<dbReference type="Proteomes" id="UP000236333">
    <property type="component" value="Unassembled WGS sequence"/>
</dbReference>
<dbReference type="OrthoDB" id="2013972at2759"/>
<organism evidence="1 2">
    <name type="scientific">Tetrabaena socialis</name>
    <dbReference type="NCBI Taxonomy" id="47790"/>
    <lineage>
        <taxon>Eukaryota</taxon>
        <taxon>Viridiplantae</taxon>
        <taxon>Chlorophyta</taxon>
        <taxon>core chlorophytes</taxon>
        <taxon>Chlorophyceae</taxon>
        <taxon>CS clade</taxon>
        <taxon>Chlamydomonadales</taxon>
        <taxon>Tetrabaenaceae</taxon>
        <taxon>Tetrabaena</taxon>
    </lineage>
</organism>
<evidence type="ECO:0000313" key="1">
    <source>
        <dbReference type="EMBL" id="PNH07679.1"/>
    </source>
</evidence>
<comment type="caution">
    <text evidence="1">The sequence shown here is derived from an EMBL/GenBank/DDBJ whole genome shotgun (WGS) entry which is preliminary data.</text>
</comment>